<name>A0A5B0QP40_PUCGR</name>
<accession>A0A5B0QP40</accession>
<organism evidence="1 2">
    <name type="scientific">Puccinia graminis f. sp. tritici</name>
    <dbReference type="NCBI Taxonomy" id="56615"/>
    <lineage>
        <taxon>Eukaryota</taxon>
        <taxon>Fungi</taxon>
        <taxon>Dikarya</taxon>
        <taxon>Basidiomycota</taxon>
        <taxon>Pucciniomycotina</taxon>
        <taxon>Pucciniomycetes</taxon>
        <taxon>Pucciniales</taxon>
        <taxon>Pucciniaceae</taxon>
        <taxon>Puccinia</taxon>
    </lineage>
</organism>
<comment type="caution">
    <text evidence="1">The sequence shown here is derived from an EMBL/GenBank/DDBJ whole genome shotgun (WGS) entry which is preliminary data.</text>
</comment>
<dbReference type="OrthoDB" id="2506921at2759"/>
<dbReference type="PANTHER" id="PTHR33069">
    <property type="entry name" value="CHROMOSOME 7, WHOLE GENOME SHOTGUN SEQUENCE-RELATED"/>
    <property type="match status" value="1"/>
</dbReference>
<sequence length="408" mass="46352">MDPNNTAGEKEHWPQGDLVVRRFLSLISKCHPIDNGDPYLGSRTIQEGFLIEQVNMEKDLLTELRSDLLPQLGRQITDLVPPLDPARLKEDPGLQLRIVSGIQAELEQTLQQIRSALSILCPDPLPSERIRTNDQHLDGLKSFRREGLHYRIIEEILPDVMCLFHQSETLILQMKLSTNKALQYPCIAVTREQIIEYASSALEGIQGGIQWLEGSEFDLVQYDWPNEIRGMDEQLEELLELINGTAHLKESSRIPGPLSDSVVQLSKSLLPILKLSRLFFNKLSKRGMNRKRLSLYTEIRSDQLDRLCKLAGNVNRELDAVAAVLRTADRSDGRFARPACTQIVGALEAHFESALLLLYLYFLPLIPDTDGFPIQNYFKAWFATWHTQFGLVIQNLIATARLFDEDAL</sequence>
<proteinExistence type="predicted"/>
<gene>
    <name evidence="1" type="ORF">PGT21_027660</name>
</gene>
<protein>
    <submittedName>
        <fullName evidence="1">Uncharacterized protein</fullName>
    </submittedName>
</protein>
<dbReference type="Proteomes" id="UP000324748">
    <property type="component" value="Unassembled WGS sequence"/>
</dbReference>
<evidence type="ECO:0000313" key="1">
    <source>
        <dbReference type="EMBL" id="KAA1114938.1"/>
    </source>
</evidence>
<dbReference type="EMBL" id="VSWC01000014">
    <property type="protein sequence ID" value="KAA1114938.1"/>
    <property type="molecule type" value="Genomic_DNA"/>
</dbReference>
<keyword evidence="2" id="KW-1185">Reference proteome</keyword>
<dbReference type="AlphaFoldDB" id="A0A5B0QP40"/>
<evidence type="ECO:0000313" key="2">
    <source>
        <dbReference type="Proteomes" id="UP000324748"/>
    </source>
</evidence>
<reference evidence="1 2" key="1">
    <citation type="submission" date="2019-05" db="EMBL/GenBank/DDBJ databases">
        <title>Emergence of the Ug99 lineage of the wheat stem rust pathogen through somatic hybridization.</title>
        <authorList>
            <person name="Li F."/>
            <person name="Upadhyaya N.M."/>
            <person name="Sperschneider J."/>
            <person name="Matny O."/>
            <person name="Nguyen-Phuc H."/>
            <person name="Mago R."/>
            <person name="Raley C."/>
            <person name="Miller M.E."/>
            <person name="Silverstein K.A.T."/>
            <person name="Henningsen E."/>
            <person name="Hirsch C.D."/>
            <person name="Visser B."/>
            <person name="Pretorius Z.A."/>
            <person name="Steffenson B.J."/>
            <person name="Schwessinger B."/>
            <person name="Dodds P.N."/>
            <person name="Figueroa M."/>
        </authorList>
    </citation>
    <scope>NUCLEOTIDE SEQUENCE [LARGE SCALE GENOMIC DNA]</scope>
    <source>
        <strain evidence="1">21-0</strain>
    </source>
</reference>
<dbReference type="PANTHER" id="PTHR33069:SF3">
    <property type="entry name" value="DYNEIN HEAVY CHAIN TAIL DOMAIN-CONTAINING PROTEIN"/>
    <property type="match status" value="1"/>
</dbReference>